<evidence type="ECO:0000313" key="3">
    <source>
        <dbReference type="EMBL" id="KRF81347.1"/>
    </source>
</evidence>
<keyword evidence="4" id="KW-1185">Reference proteome</keyword>
<evidence type="ECO:0000313" key="4">
    <source>
        <dbReference type="Proteomes" id="UP000008792"/>
    </source>
</evidence>
<reference evidence="2" key="2">
    <citation type="journal article" date="2008" name="Bioinformatics">
        <title>Assembly reconciliation.</title>
        <authorList>
            <person name="Zimin A.V."/>
            <person name="Smith D.R."/>
            <person name="Sutton G."/>
            <person name="Yorke J.A."/>
        </authorList>
    </citation>
    <scope>NUCLEOTIDE SEQUENCE</scope>
    <source>
        <strain evidence="2">TSC#15010-1051.87</strain>
    </source>
</reference>
<feature type="compositionally biased region" description="Basic residues" evidence="1">
    <location>
        <begin position="657"/>
        <end position="672"/>
    </location>
</feature>
<feature type="region of interest" description="Disordered" evidence="1">
    <location>
        <begin position="506"/>
        <end position="563"/>
    </location>
</feature>
<reference evidence="2" key="3">
    <citation type="submission" date="2008-06" db="EMBL/GenBank/DDBJ databases">
        <authorList>
            <consortium name="FlyBase"/>
        </authorList>
    </citation>
    <scope>NUCLEOTIDE SEQUENCE</scope>
    <source>
        <strain evidence="2">TSC#15010-1051.87</strain>
    </source>
</reference>
<dbReference type="AlphaFoldDB" id="B4LTC7"/>
<dbReference type="EMBL" id="CH940649">
    <property type="protein sequence ID" value="KRF81347.1"/>
    <property type="molecule type" value="Genomic_DNA"/>
</dbReference>
<feature type="compositionally biased region" description="Acidic residues" evidence="1">
    <location>
        <begin position="540"/>
        <end position="549"/>
    </location>
</feature>
<feature type="compositionally biased region" description="Basic and acidic residues" evidence="1">
    <location>
        <begin position="216"/>
        <end position="226"/>
    </location>
</feature>
<evidence type="ECO:0000313" key="2">
    <source>
        <dbReference type="EMBL" id="EDW63897.2"/>
    </source>
</evidence>
<feature type="region of interest" description="Disordered" evidence="1">
    <location>
        <begin position="576"/>
        <end position="618"/>
    </location>
</feature>
<feature type="region of interest" description="Disordered" evidence="1">
    <location>
        <begin position="214"/>
        <end position="238"/>
    </location>
</feature>
<dbReference type="eggNOG" id="ENOG502TBJ3">
    <property type="taxonomic scope" value="Eukaryota"/>
</dbReference>
<feature type="compositionally biased region" description="Basic residues" evidence="1">
    <location>
        <begin position="350"/>
        <end position="360"/>
    </location>
</feature>
<gene>
    <name evidence="2" type="primary">Dvir\GJ17157</name>
    <name evidence="2" type="ORF">Dvir_GJ17157</name>
</gene>
<feature type="region of interest" description="Disordered" evidence="1">
    <location>
        <begin position="655"/>
        <end position="679"/>
    </location>
</feature>
<dbReference type="KEGG" id="dvi:6627685"/>
<sequence>MEERLRLLSKTQPRSAMPTKIRRIRRVCVNIEANGCRPCRCLKSMNSLYYPDESVYYNPWNLDKGNQMQQHMNSSVYAHAMHNLCSPGMAAGSSSGLNYGGTRLPAGVTVCNNSSQEEAIAELKYMLDTLEQQQQMTDMGAYYSSATQATNSLISPPSFHPCVHPVFHPHFQPHFRSNLQPCCQPSSCSTHASQNSEGSAHTVLDYTQDLGESLTEEAKAEGKEAAEDTTPQGERDNQIKTLTDLMRQTMRKLDNYMTLQSAQQQQQQQQAQGSQLNMNSYLDLPRLTQYMKSSLPMTLVNSLQQPAKTRGKRLVKVMPVQPLVIMPAQTATAPAATPAPAAPVEPPAKYRVRVRRKRPSSGKSTSKSQVAESCPASSCQVEASGQNMRDSSTTMWCPRDCCKHCCGVVTESKTRLPKSPEPAPTPAPVAPLSIPIQLYAMGTRPSLIEASSCPARMERVPPALSKKPPTRLQGNKHNSDYEIGYDVDDELDRNRASKLSYAYIEEEEEEQEQDRGEEEKHELQQPKQQRQRLPQKLEPEPDPETETEPEQSSSDHWYNNARYSLAQLEKQESYFTNMELEQEREREVEASGSTCNKLQQTDSCSTMDNSTDSSLTPTRFIATTDKSVSTNDMQQVLQAAKGPPVKIVRICKTSSMKSRRGKTPTKNKSKARVKFDKSQAKLHSVESNVNPFLVAPHEQLPKYRMLKSMSETRSDAGQSGKRKRRYTAEQEARYQRLMEEVESIESEMERNVSNEFKCNPMASSSRLRCHGGSVSSVYPTGWTQ</sequence>
<reference evidence="2 4" key="1">
    <citation type="journal article" date="2007" name="Nature">
        <title>Evolution of genes and genomes on the Drosophila phylogeny.</title>
        <authorList>
            <consortium name="Drosophila 12 Genomes Consortium"/>
            <person name="Clark A.G."/>
            <person name="Eisen M.B."/>
            <person name="Smith D.R."/>
            <person name="Bergman C.M."/>
            <person name="Oliver B."/>
            <person name="Markow T.A."/>
            <person name="Kaufman T.C."/>
            <person name="Kellis M."/>
            <person name="Gelbart W."/>
            <person name="Iyer V.N."/>
            <person name="Pollard D.A."/>
            <person name="Sackton T.B."/>
            <person name="Larracuente A.M."/>
            <person name="Singh N.D."/>
            <person name="Abad J.P."/>
            <person name="Abt D.N."/>
            <person name="Adryan B."/>
            <person name="Aguade M."/>
            <person name="Akashi H."/>
            <person name="Anderson W.W."/>
            <person name="Aquadro C.F."/>
            <person name="Ardell D.H."/>
            <person name="Arguello R."/>
            <person name="Artieri C.G."/>
            <person name="Barbash D.A."/>
            <person name="Barker D."/>
            <person name="Barsanti P."/>
            <person name="Batterham P."/>
            <person name="Batzoglou S."/>
            <person name="Begun D."/>
            <person name="Bhutkar A."/>
            <person name="Blanco E."/>
            <person name="Bosak S.A."/>
            <person name="Bradley R.K."/>
            <person name="Brand A.D."/>
            <person name="Brent M.R."/>
            <person name="Brooks A.N."/>
            <person name="Brown R.H."/>
            <person name="Butlin R.K."/>
            <person name="Caggese C."/>
            <person name="Calvi B.R."/>
            <person name="Bernardo de Carvalho A."/>
            <person name="Caspi A."/>
            <person name="Castrezana S."/>
            <person name="Celniker S.E."/>
            <person name="Chang J.L."/>
            <person name="Chapple C."/>
            <person name="Chatterji S."/>
            <person name="Chinwalla A."/>
            <person name="Civetta A."/>
            <person name="Clifton S.W."/>
            <person name="Comeron J.M."/>
            <person name="Costello J.C."/>
            <person name="Coyne J.A."/>
            <person name="Daub J."/>
            <person name="David R.G."/>
            <person name="Delcher A.L."/>
            <person name="Delehaunty K."/>
            <person name="Do C.B."/>
            <person name="Ebling H."/>
            <person name="Edwards K."/>
            <person name="Eickbush T."/>
            <person name="Evans J.D."/>
            <person name="Filipski A."/>
            <person name="Findeiss S."/>
            <person name="Freyhult E."/>
            <person name="Fulton L."/>
            <person name="Fulton R."/>
            <person name="Garcia A.C."/>
            <person name="Gardiner A."/>
            <person name="Garfield D.A."/>
            <person name="Garvin B.E."/>
            <person name="Gibson G."/>
            <person name="Gilbert D."/>
            <person name="Gnerre S."/>
            <person name="Godfrey J."/>
            <person name="Good R."/>
            <person name="Gotea V."/>
            <person name="Gravely B."/>
            <person name="Greenberg A.J."/>
            <person name="Griffiths-Jones S."/>
            <person name="Gross S."/>
            <person name="Guigo R."/>
            <person name="Gustafson E.A."/>
            <person name="Haerty W."/>
            <person name="Hahn M.W."/>
            <person name="Halligan D.L."/>
            <person name="Halpern A.L."/>
            <person name="Halter G.M."/>
            <person name="Han M.V."/>
            <person name="Heger A."/>
            <person name="Hillier L."/>
            <person name="Hinrichs A.S."/>
            <person name="Holmes I."/>
            <person name="Hoskins R.A."/>
            <person name="Hubisz M.J."/>
            <person name="Hultmark D."/>
            <person name="Huntley M.A."/>
            <person name="Jaffe D.B."/>
            <person name="Jagadeeshan S."/>
            <person name="Jeck W.R."/>
            <person name="Johnson J."/>
            <person name="Jones C.D."/>
            <person name="Jordan W.C."/>
            <person name="Karpen G.H."/>
            <person name="Kataoka E."/>
            <person name="Keightley P.D."/>
            <person name="Kheradpour P."/>
            <person name="Kirkness E.F."/>
            <person name="Koerich L.B."/>
            <person name="Kristiansen K."/>
            <person name="Kudrna D."/>
            <person name="Kulathinal R.J."/>
            <person name="Kumar S."/>
            <person name="Kwok R."/>
            <person name="Lander E."/>
            <person name="Langley C.H."/>
            <person name="Lapoint R."/>
            <person name="Lazzaro B.P."/>
            <person name="Lee S.J."/>
            <person name="Levesque L."/>
            <person name="Li R."/>
            <person name="Lin C.F."/>
            <person name="Lin M.F."/>
            <person name="Lindblad-Toh K."/>
            <person name="Llopart A."/>
            <person name="Long M."/>
            <person name="Low L."/>
            <person name="Lozovsky E."/>
            <person name="Lu J."/>
            <person name="Luo M."/>
            <person name="Machado C.A."/>
            <person name="Makalowski W."/>
            <person name="Marzo M."/>
            <person name="Matsuda M."/>
            <person name="Matzkin L."/>
            <person name="McAllister B."/>
            <person name="McBride C.S."/>
            <person name="McKernan B."/>
            <person name="McKernan K."/>
            <person name="Mendez-Lago M."/>
            <person name="Minx P."/>
            <person name="Mollenhauer M.U."/>
            <person name="Montooth K."/>
            <person name="Mount S.M."/>
            <person name="Mu X."/>
            <person name="Myers E."/>
            <person name="Negre B."/>
            <person name="Newfeld S."/>
            <person name="Nielsen R."/>
            <person name="Noor M.A."/>
            <person name="O'Grady P."/>
            <person name="Pachter L."/>
            <person name="Papaceit M."/>
            <person name="Parisi M.J."/>
            <person name="Parisi M."/>
            <person name="Parts L."/>
            <person name="Pedersen J.S."/>
            <person name="Pesole G."/>
            <person name="Phillippy A.M."/>
            <person name="Ponting C.P."/>
            <person name="Pop M."/>
            <person name="Porcelli D."/>
            <person name="Powell J.R."/>
            <person name="Prohaska S."/>
            <person name="Pruitt K."/>
            <person name="Puig M."/>
            <person name="Quesneville H."/>
            <person name="Ram K.R."/>
            <person name="Rand D."/>
            <person name="Rasmussen M.D."/>
            <person name="Reed L.K."/>
            <person name="Reenan R."/>
            <person name="Reily A."/>
            <person name="Remington K.A."/>
            <person name="Rieger T.T."/>
            <person name="Ritchie M.G."/>
            <person name="Robin C."/>
            <person name="Rogers Y.H."/>
            <person name="Rohde C."/>
            <person name="Rozas J."/>
            <person name="Rubenfield M.J."/>
            <person name="Ruiz A."/>
            <person name="Russo S."/>
            <person name="Salzberg S.L."/>
            <person name="Sanchez-Gracia A."/>
            <person name="Saranga D.J."/>
            <person name="Sato H."/>
            <person name="Schaeffer S.W."/>
            <person name="Schatz M.C."/>
            <person name="Schlenke T."/>
            <person name="Schwartz R."/>
            <person name="Segarra C."/>
            <person name="Singh R.S."/>
            <person name="Sirot L."/>
            <person name="Sirota M."/>
            <person name="Sisneros N.B."/>
            <person name="Smith C.D."/>
            <person name="Smith T.F."/>
            <person name="Spieth J."/>
            <person name="Stage D.E."/>
            <person name="Stark A."/>
            <person name="Stephan W."/>
            <person name="Strausberg R.L."/>
            <person name="Strempel S."/>
            <person name="Sturgill D."/>
            <person name="Sutton G."/>
            <person name="Sutton G.G."/>
            <person name="Tao W."/>
            <person name="Teichmann S."/>
            <person name="Tobari Y.N."/>
            <person name="Tomimura Y."/>
            <person name="Tsolas J.M."/>
            <person name="Valente V.L."/>
            <person name="Venter E."/>
            <person name="Venter J.C."/>
            <person name="Vicario S."/>
            <person name="Vieira F.G."/>
            <person name="Vilella A.J."/>
            <person name="Villasante A."/>
            <person name="Walenz B."/>
            <person name="Wang J."/>
            <person name="Wasserman M."/>
            <person name="Watts T."/>
            <person name="Wilson D."/>
            <person name="Wilson R.K."/>
            <person name="Wing R.A."/>
            <person name="Wolfner M.F."/>
            <person name="Wong A."/>
            <person name="Wong G.K."/>
            <person name="Wu C.I."/>
            <person name="Wu G."/>
            <person name="Yamamoto D."/>
            <person name="Yang H.P."/>
            <person name="Yang S.P."/>
            <person name="Yorke J.A."/>
            <person name="Yoshida K."/>
            <person name="Zdobnov E."/>
            <person name="Zhang P."/>
            <person name="Zhang Y."/>
            <person name="Zimin A.V."/>
            <person name="Baldwin J."/>
            <person name="Abdouelleil A."/>
            <person name="Abdulkadir J."/>
            <person name="Abebe A."/>
            <person name="Abera B."/>
            <person name="Abreu J."/>
            <person name="Acer S.C."/>
            <person name="Aftuck L."/>
            <person name="Alexander A."/>
            <person name="An P."/>
            <person name="Anderson E."/>
            <person name="Anderson S."/>
            <person name="Arachi H."/>
            <person name="Azer M."/>
            <person name="Bachantsang P."/>
            <person name="Barry A."/>
            <person name="Bayul T."/>
            <person name="Berlin A."/>
            <person name="Bessette D."/>
            <person name="Bloom T."/>
            <person name="Blye J."/>
            <person name="Boguslavskiy L."/>
            <person name="Bonnet C."/>
            <person name="Boukhgalter B."/>
            <person name="Bourzgui I."/>
            <person name="Brown A."/>
            <person name="Cahill P."/>
            <person name="Channer S."/>
            <person name="Cheshatsang Y."/>
            <person name="Chuda L."/>
            <person name="Citroen M."/>
            <person name="Collymore A."/>
            <person name="Cooke P."/>
            <person name="Costello M."/>
            <person name="D'Aco K."/>
            <person name="Daza R."/>
            <person name="De Haan G."/>
            <person name="DeGray S."/>
            <person name="DeMaso C."/>
            <person name="Dhargay N."/>
            <person name="Dooley K."/>
            <person name="Dooley E."/>
            <person name="Doricent M."/>
            <person name="Dorje P."/>
            <person name="Dorjee K."/>
            <person name="Dupes A."/>
            <person name="Elong R."/>
            <person name="Falk J."/>
            <person name="Farina A."/>
            <person name="Faro S."/>
            <person name="Ferguson D."/>
            <person name="Fisher S."/>
            <person name="Foley C.D."/>
            <person name="Franke A."/>
            <person name="Friedrich D."/>
            <person name="Gadbois L."/>
            <person name="Gearin G."/>
            <person name="Gearin C.R."/>
            <person name="Giannoukos G."/>
            <person name="Goode T."/>
            <person name="Graham J."/>
            <person name="Grandbois E."/>
            <person name="Grewal S."/>
            <person name="Gyaltsen K."/>
            <person name="Hafez N."/>
            <person name="Hagos B."/>
            <person name="Hall J."/>
            <person name="Henson C."/>
            <person name="Hollinger A."/>
            <person name="Honan T."/>
            <person name="Huard M.D."/>
            <person name="Hughes L."/>
            <person name="Hurhula B."/>
            <person name="Husby M.E."/>
            <person name="Kamat A."/>
            <person name="Kanga B."/>
            <person name="Kashin S."/>
            <person name="Khazanovich D."/>
            <person name="Kisner P."/>
            <person name="Lance K."/>
            <person name="Lara M."/>
            <person name="Lee W."/>
            <person name="Lennon N."/>
            <person name="Letendre F."/>
            <person name="LeVine R."/>
            <person name="Lipovsky A."/>
            <person name="Liu X."/>
            <person name="Liu J."/>
            <person name="Liu S."/>
            <person name="Lokyitsang T."/>
            <person name="Lokyitsang Y."/>
            <person name="Lubonja R."/>
            <person name="Lui A."/>
            <person name="MacDonald P."/>
            <person name="Magnisalis V."/>
            <person name="Maru K."/>
            <person name="Matthews C."/>
            <person name="McCusker W."/>
            <person name="McDonough S."/>
            <person name="Mehta T."/>
            <person name="Meldrim J."/>
            <person name="Meneus L."/>
            <person name="Mihai O."/>
            <person name="Mihalev A."/>
            <person name="Mihova T."/>
            <person name="Mittelman R."/>
            <person name="Mlenga V."/>
            <person name="Montmayeur A."/>
            <person name="Mulrain L."/>
            <person name="Navidi A."/>
            <person name="Naylor J."/>
            <person name="Negash T."/>
            <person name="Nguyen T."/>
            <person name="Nguyen N."/>
            <person name="Nicol R."/>
            <person name="Norbu C."/>
            <person name="Norbu N."/>
            <person name="Novod N."/>
            <person name="O'Neill B."/>
            <person name="Osman S."/>
            <person name="Markiewicz E."/>
            <person name="Oyono O.L."/>
            <person name="Patti C."/>
            <person name="Phunkhang P."/>
            <person name="Pierre F."/>
            <person name="Priest M."/>
            <person name="Raghuraman S."/>
            <person name="Rege F."/>
            <person name="Reyes R."/>
            <person name="Rise C."/>
            <person name="Rogov P."/>
            <person name="Ross K."/>
            <person name="Ryan E."/>
            <person name="Settipalli S."/>
            <person name="Shea T."/>
            <person name="Sherpa N."/>
            <person name="Shi L."/>
            <person name="Shih D."/>
            <person name="Sparrow T."/>
            <person name="Spaulding J."/>
            <person name="Stalker J."/>
            <person name="Stange-Thomann N."/>
            <person name="Stavropoulos S."/>
            <person name="Stone C."/>
            <person name="Strader C."/>
            <person name="Tesfaye S."/>
            <person name="Thomson T."/>
            <person name="Thoulutsang Y."/>
            <person name="Thoulutsang D."/>
            <person name="Topham K."/>
            <person name="Topping I."/>
            <person name="Tsamla T."/>
            <person name="Vassiliev H."/>
            <person name="Vo A."/>
            <person name="Wangchuk T."/>
            <person name="Wangdi T."/>
            <person name="Weiand M."/>
            <person name="Wilkinson J."/>
            <person name="Wilson A."/>
            <person name="Yadav S."/>
            <person name="Young G."/>
            <person name="Yu Q."/>
            <person name="Zembek L."/>
            <person name="Zhong D."/>
            <person name="Zimmer A."/>
            <person name="Zwirko Z."/>
            <person name="Jaffe D.B."/>
            <person name="Alvarez P."/>
            <person name="Brockman W."/>
            <person name="Butler J."/>
            <person name="Chin C."/>
            <person name="Gnerre S."/>
            <person name="Grabherr M."/>
            <person name="Kleber M."/>
            <person name="Mauceli E."/>
            <person name="MacCallum I."/>
        </authorList>
    </citation>
    <scope>NUCLEOTIDE SEQUENCE [LARGE SCALE GENOMIC DNA]</scope>
    <source>
        <strain evidence="2">TSC#15010-1051.87</strain>
        <strain evidence="4">Tucson 15010-1051.87</strain>
    </source>
</reference>
<protein>
    <submittedName>
        <fullName evidence="2">Uncharacterized protein, isoform A</fullName>
    </submittedName>
    <submittedName>
        <fullName evidence="3">Uncharacterized protein, isoform B</fullName>
    </submittedName>
</protein>
<feature type="compositionally biased region" description="Low complexity" evidence="1">
    <location>
        <begin position="525"/>
        <end position="536"/>
    </location>
</feature>
<dbReference type="HOGENOM" id="CLU_375209_0_0_1"/>
<feature type="region of interest" description="Disordered" evidence="1">
    <location>
        <begin position="458"/>
        <end position="485"/>
    </location>
</feature>
<feature type="compositionally biased region" description="Polar residues" evidence="1">
    <location>
        <begin position="591"/>
        <end position="617"/>
    </location>
</feature>
<proteinExistence type="predicted"/>
<organism evidence="2 4">
    <name type="scientific">Drosophila virilis</name>
    <name type="common">Fruit fly</name>
    <dbReference type="NCBI Taxonomy" id="7244"/>
    <lineage>
        <taxon>Eukaryota</taxon>
        <taxon>Metazoa</taxon>
        <taxon>Ecdysozoa</taxon>
        <taxon>Arthropoda</taxon>
        <taxon>Hexapoda</taxon>
        <taxon>Insecta</taxon>
        <taxon>Pterygota</taxon>
        <taxon>Neoptera</taxon>
        <taxon>Endopterygota</taxon>
        <taxon>Diptera</taxon>
        <taxon>Brachycera</taxon>
        <taxon>Muscomorpha</taxon>
        <taxon>Ephydroidea</taxon>
        <taxon>Drosophilidae</taxon>
        <taxon>Drosophila</taxon>
    </lineage>
</organism>
<evidence type="ECO:0000256" key="1">
    <source>
        <dbReference type="SAM" id="MobiDB-lite"/>
    </source>
</evidence>
<feature type="region of interest" description="Disordered" evidence="1">
    <location>
        <begin position="707"/>
        <end position="730"/>
    </location>
</feature>
<feature type="compositionally biased region" description="Polar residues" evidence="1">
    <location>
        <begin position="361"/>
        <end position="392"/>
    </location>
</feature>
<dbReference type="OrthoDB" id="7862630at2759"/>
<feature type="region of interest" description="Disordered" evidence="1">
    <location>
        <begin position="335"/>
        <end position="392"/>
    </location>
</feature>
<feature type="compositionally biased region" description="Basic and acidic residues" evidence="1">
    <location>
        <begin position="513"/>
        <end position="524"/>
    </location>
</feature>
<dbReference type="Proteomes" id="UP000008792">
    <property type="component" value="Unassembled WGS sequence"/>
</dbReference>
<name>B4LTC7_DROVI</name>
<accession>B4LTC7</accession>
<dbReference type="EMBL" id="CH940649">
    <property type="protein sequence ID" value="EDW63897.2"/>
    <property type="molecule type" value="Genomic_DNA"/>
</dbReference>
<dbReference type="InParanoid" id="B4LTC7"/>